<organism evidence="2 3">
    <name type="scientific">Idiomarina seosinensis</name>
    <dbReference type="NCBI Taxonomy" id="281739"/>
    <lineage>
        <taxon>Bacteria</taxon>
        <taxon>Pseudomonadati</taxon>
        <taxon>Pseudomonadota</taxon>
        <taxon>Gammaproteobacteria</taxon>
        <taxon>Alteromonadales</taxon>
        <taxon>Idiomarinaceae</taxon>
        <taxon>Idiomarina</taxon>
    </lineage>
</organism>
<dbReference type="InterPro" id="IPR015943">
    <property type="entry name" value="WD40/YVTN_repeat-like_dom_sf"/>
</dbReference>
<accession>A0A432ZH49</accession>
<evidence type="ECO:0008006" key="4">
    <source>
        <dbReference type="Google" id="ProtNLM"/>
    </source>
</evidence>
<dbReference type="Proteomes" id="UP000287908">
    <property type="component" value="Unassembled WGS sequence"/>
</dbReference>
<dbReference type="RefSeq" id="WP_126783397.1">
    <property type="nucleotide sequence ID" value="NZ_PIQF01000001.1"/>
</dbReference>
<keyword evidence="1" id="KW-0732">Signal</keyword>
<dbReference type="SUPFAM" id="SSF110296">
    <property type="entry name" value="Oligoxyloglucan reducing end-specific cellobiohydrolase"/>
    <property type="match status" value="1"/>
</dbReference>
<feature type="signal peptide" evidence="1">
    <location>
        <begin position="1"/>
        <end position="26"/>
    </location>
</feature>
<dbReference type="OrthoDB" id="9813892at2"/>
<reference evidence="2 3" key="1">
    <citation type="journal article" date="2011" name="Front. Microbiol.">
        <title>Genomic signatures of strain selection and enhancement in Bacillus atrophaeus var. globigii, a historical biowarfare simulant.</title>
        <authorList>
            <person name="Gibbons H.S."/>
            <person name="Broomall S.M."/>
            <person name="McNew L.A."/>
            <person name="Daligault H."/>
            <person name="Chapman C."/>
            <person name="Bruce D."/>
            <person name="Karavis M."/>
            <person name="Krepps M."/>
            <person name="McGregor P.A."/>
            <person name="Hong C."/>
            <person name="Park K.H."/>
            <person name="Akmal A."/>
            <person name="Feldman A."/>
            <person name="Lin J.S."/>
            <person name="Chang W.E."/>
            <person name="Higgs B.W."/>
            <person name="Demirev P."/>
            <person name="Lindquist J."/>
            <person name="Liem A."/>
            <person name="Fochler E."/>
            <person name="Read T.D."/>
            <person name="Tapia R."/>
            <person name="Johnson S."/>
            <person name="Bishop-Lilly K.A."/>
            <person name="Detter C."/>
            <person name="Han C."/>
            <person name="Sozhamannan S."/>
            <person name="Rosenzweig C.N."/>
            <person name="Skowronski E.W."/>
        </authorList>
    </citation>
    <scope>NUCLEOTIDE SEQUENCE [LARGE SCALE GENOMIC DNA]</scope>
    <source>
        <strain evidence="2 3">CL-SP19</strain>
    </source>
</reference>
<keyword evidence="3" id="KW-1185">Reference proteome</keyword>
<dbReference type="PANTHER" id="PTHR47199:SF2">
    <property type="entry name" value="PHOTOSYSTEM II STABILITY_ASSEMBLY FACTOR HCF136, CHLOROPLASTIC"/>
    <property type="match status" value="1"/>
</dbReference>
<feature type="chain" id="PRO_5019209477" description="Glycosyl hydrolase" evidence="1">
    <location>
        <begin position="27"/>
        <end position="357"/>
    </location>
</feature>
<protein>
    <recommendedName>
        <fullName evidence="4">Glycosyl hydrolase</fullName>
    </recommendedName>
</protein>
<evidence type="ECO:0000313" key="3">
    <source>
        <dbReference type="Proteomes" id="UP000287908"/>
    </source>
</evidence>
<proteinExistence type="predicted"/>
<dbReference type="PANTHER" id="PTHR47199">
    <property type="entry name" value="PHOTOSYSTEM II STABILITY/ASSEMBLY FACTOR HCF136, CHLOROPLASTIC"/>
    <property type="match status" value="1"/>
</dbReference>
<dbReference type="Gene3D" id="2.130.10.10">
    <property type="entry name" value="YVTN repeat-like/Quinoprotein amine dehydrogenase"/>
    <property type="match status" value="1"/>
</dbReference>
<gene>
    <name evidence="2" type="ORF">CWI81_01115</name>
</gene>
<evidence type="ECO:0000256" key="1">
    <source>
        <dbReference type="SAM" id="SignalP"/>
    </source>
</evidence>
<dbReference type="EMBL" id="PIQF01000001">
    <property type="protein sequence ID" value="RUO77130.1"/>
    <property type="molecule type" value="Genomic_DNA"/>
</dbReference>
<sequence>MRTKRCLSSALISLVATIAASSSVIAAEPPKLQLVESVRNQHWIGIAPVSRSTVWLAGNNGAVAHTEDGGETWNYSQPGQNDLEFRDIEAIDNRQSYAMSIGDDGQSKIYFSDNSGESWQMSYRGENDSFFNCMATSPNGEAWVLADSVGDQWRLARSPSGRNWMKGAGAIGTKPLSNESGFAASGSCVRFNNDTWLMGTGNADTARVLRKGSFGIRFEVIDSPMQAGPNAGIFAVWPVNDKEFYIAGGHLEPDENDTERLWYYDGQQFNALPEPPLQGALYSLSVIEHQGRWLLTSNPTGAAAFHKPSQQWYKLTDANVWNVQCHSDISCWLAGKEGFVAKLIWKPEQDRPTNKEF</sequence>
<name>A0A432ZH49_9GAMM</name>
<evidence type="ECO:0000313" key="2">
    <source>
        <dbReference type="EMBL" id="RUO77130.1"/>
    </source>
</evidence>
<comment type="caution">
    <text evidence="2">The sequence shown here is derived from an EMBL/GenBank/DDBJ whole genome shotgun (WGS) entry which is preliminary data.</text>
</comment>
<dbReference type="AlphaFoldDB" id="A0A432ZH49"/>